<name>A0AAN9R5P1_CANGL</name>
<dbReference type="EMBL" id="JAYMYQ010000001">
    <property type="protein sequence ID" value="KAK7359991.1"/>
    <property type="molecule type" value="Genomic_DNA"/>
</dbReference>
<sequence>MDVSGKDSVNWVTQSWNRGLSWEVFAIHGGHRYPGTSSYTQFELEMMKRNETDLYKNRVKSYFSQGLIDPILPS</sequence>
<dbReference type="Proteomes" id="UP001367508">
    <property type="component" value="Unassembled WGS sequence"/>
</dbReference>
<dbReference type="AlphaFoldDB" id="A0AAN9R5P1"/>
<protein>
    <submittedName>
        <fullName evidence="1">Uncharacterized protein</fullName>
    </submittedName>
</protein>
<accession>A0AAN9R5P1</accession>
<evidence type="ECO:0000313" key="2">
    <source>
        <dbReference type="Proteomes" id="UP001367508"/>
    </source>
</evidence>
<reference evidence="1 2" key="1">
    <citation type="submission" date="2024-01" db="EMBL/GenBank/DDBJ databases">
        <title>The genomes of 5 underutilized Papilionoideae crops provide insights into root nodulation and disease resistanc.</title>
        <authorList>
            <person name="Jiang F."/>
        </authorList>
    </citation>
    <scope>NUCLEOTIDE SEQUENCE [LARGE SCALE GENOMIC DNA]</scope>
    <source>
        <strain evidence="1">LVBAO_FW01</strain>
        <tissue evidence="1">Leaves</tissue>
    </source>
</reference>
<evidence type="ECO:0000313" key="1">
    <source>
        <dbReference type="EMBL" id="KAK7359991.1"/>
    </source>
</evidence>
<proteinExistence type="predicted"/>
<organism evidence="1 2">
    <name type="scientific">Canavalia gladiata</name>
    <name type="common">Sword bean</name>
    <name type="synonym">Dolichos gladiatus</name>
    <dbReference type="NCBI Taxonomy" id="3824"/>
    <lineage>
        <taxon>Eukaryota</taxon>
        <taxon>Viridiplantae</taxon>
        <taxon>Streptophyta</taxon>
        <taxon>Embryophyta</taxon>
        <taxon>Tracheophyta</taxon>
        <taxon>Spermatophyta</taxon>
        <taxon>Magnoliopsida</taxon>
        <taxon>eudicotyledons</taxon>
        <taxon>Gunneridae</taxon>
        <taxon>Pentapetalae</taxon>
        <taxon>rosids</taxon>
        <taxon>fabids</taxon>
        <taxon>Fabales</taxon>
        <taxon>Fabaceae</taxon>
        <taxon>Papilionoideae</taxon>
        <taxon>50 kb inversion clade</taxon>
        <taxon>NPAAA clade</taxon>
        <taxon>indigoferoid/millettioid clade</taxon>
        <taxon>Phaseoleae</taxon>
        <taxon>Canavalia</taxon>
    </lineage>
</organism>
<keyword evidence="2" id="KW-1185">Reference proteome</keyword>
<gene>
    <name evidence="1" type="ORF">VNO77_01963</name>
</gene>
<comment type="caution">
    <text evidence="1">The sequence shown here is derived from an EMBL/GenBank/DDBJ whole genome shotgun (WGS) entry which is preliminary data.</text>
</comment>